<evidence type="ECO:0000313" key="2">
    <source>
        <dbReference type="EMBL" id="KAB3527588.1"/>
    </source>
</evidence>
<dbReference type="AlphaFoldDB" id="A0A833HMI0"/>
<keyword evidence="1" id="KW-0812">Transmembrane</keyword>
<evidence type="ECO:0000256" key="1">
    <source>
        <dbReference type="SAM" id="Phobius"/>
    </source>
</evidence>
<reference evidence="2 3" key="1">
    <citation type="submission" date="2019-10" db="EMBL/GenBank/DDBJ databases">
        <title>Alkaliphilus serpentinus sp. nov. and Alkaliphilus pronyensis sp. nov., two novel anaerobic alkaliphilic species isolated from the serpentinized-hosted hydrothermal field of the Prony Bay (New Caledonia).</title>
        <authorList>
            <person name="Postec A."/>
        </authorList>
    </citation>
    <scope>NUCLEOTIDE SEQUENCE [LARGE SCALE GENOMIC DNA]</scope>
    <source>
        <strain evidence="2 3">LacT</strain>
    </source>
</reference>
<accession>A0A833HMI0</accession>
<dbReference type="EMBL" id="WBZB01000040">
    <property type="protein sequence ID" value="KAB3527588.1"/>
    <property type="molecule type" value="Genomic_DNA"/>
</dbReference>
<evidence type="ECO:0000313" key="3">
    <source>
        <dbReference type="Proteomes" id="UP000465601"/>
    </source>
</evidence>
<sequence length="598" mass="65841">MLNKKGISLIEIIISIALLGIISIGFLTLFSSSIKMMNDTKKATINLFNGQEEIEKNVLEIRREIVHNLRASDPTPIEFFGKNVEGNLLEIPFPDNPSLEVFVFLSEVYSKKAAANPPVAENVKITVSNDPNDLNADQSSILTGSYDTVEGSSAVYTHLYRWYVTKPEAGGNDFPRDYQLITGEASFSLSNLSAFPNRYIVFTVTPVDVHGLRGAEVASQAVFVSGPDWKMGNFPWVDLNDNGIYEEGVDYKFDKEVLFTAFDTETPFYDEDLNEVSLLGGSLYVPTNIGDIVIDNTKQLDWIVCNNIHLATIIEVQNKTDVHLKTRNGNITLYQYQNPSGHTTGPKISTEGNINLITEGRGNINLQNKALIESMRDVQLSANGLMNLLGSTILTGGNVIIDTSGAPNIHNSRDIVIDHSIIQPEASSSIGVIEIKSRHNIEILSSEIISIGDKNIYIMAEDDIHMTNSNIGEFDADNFLFTGDVEILSNGNIAGEGLHIRNSSDSRILINASKEAAIDNSTLISHDGEILIYFNRRLSALASELRMREDAYINVYTSSNRVNGIYSAGAIFESKDHILKVSGTYLMMDAGPIQGEIQ</sequence>
<dbReference type="OrthoDB" id="2083647at2"/>
<name>A0A833HMI0_9FIRM</name>
<gene>
    <name evidence="2" type="ORF">F8153_11420</name>
</gene>
<organism evidence="2 3">
    <name type="scientific">Alkaliphilus serpentinus</name>
    <dbReference type="NCBI Taxonomy" id="1482731"/>
    <lineage>
        <taxon>Bacteria</taxon>
        <taxon>Bacillati</taxon>
        <taxon>Bacillota</taxon>
        <taxon>Clostridia</taxon>
        <taxon>Peptostreptococcales</taxon>
        <taxon>Natronincolaceae</taxon>
        <taxon>Alkaliphilus</taxon>
    </lineage>
</organism>
<comment type="caution">
    <text evidence="2">The sequence shown here is derived from an EMBL/GenBank/DDBJ whole genome shotgun (WGS) entry which is preliminary data.</text>
</comment>
<dbReference type="RefSeq" id="WP_151866483.1">
    <property type="nucleotide sequence ID" value="NZ_WBZB01000040.1"/>
</dbReference>
<proteinExistence type="predicted"/>
<keyword evidence="1" id="KW-1133">Transmembrane helix</keyword>
<evidence type="ECO:0008006" key="4">
    <source>
        <dbReference type="Google" id="ProtNLM"/>
    </source>
</evidence>
<keyword evidence="3" id="KW-1185">Reference proteome</keyword>
<dbReference type="PROSITE" id="PS00409">
    <property type="entry name" value="PROKAR_NTER_METHYL"/>
    <property type="match status" value="1"/>
</dbReference>
<dbReference type="Proteomes" id="UP000465601">
    <property type="component" value="Unassembled WGS sequence"/>
</dbReference>
<feature type="transmembrane region" description="Helical" evidence="1">
    <location>
        <begin position="12"/>
        <end position="30"/>
    </location>
</feature>
<dbReference type="InterPro" id="IPR012902">
    <property type="entry name" value="N_methyl_site"/>
</dbReference>
<protein>
    <recommendedName>
        <fullName evidence="4">Prepilin-type N-terminal cleavage/methylation domain-containing protein</fullName>
    </recommendedName>
</protein>
<keyword evidence="1" id="KW-0472">Membrane</keyword>